<evidence type="ECO:0000256" key="1">
    <source>
        <dbReference type="ARBA" id="ARBA00004319"/>
    </source>
</evidence>
<comment type="similarity">
    <text evidence="2 5">Belongs to the heat shock protein 70 family.</text>
</comment>
<dbReference type="InterPro" id="IPR043129">
    <property type="entry name" value="ATPase_NBD"/>
</dbReference>
<dbReference type="GO" id="GO:0140662">
    <property type="term" value="F:ATP-dependent protein folding chaperone"/>
    <property type="evidence" value="ECO:0007669"/>
    <property type="project" value="InterPro"/>
</dbReference>
<dbReference type="PRINTS" id="PR00301">
    <property type="entry name" value="HEATSHOCK70"/>
</dbReference>
<comment type="subcellular location">
    <subcellularLocation>
        <location evidence="1">Endoplasmic reticulum lumen</location>
    </subcellularLocation>
</comment>
<comment type="caution">
    <text evidence="7">The sequence shown here is derived from an EMBL/GenBank/DDBJ whole genome shotgun (WGS) entry which is preliminary data.</text>
</comment>
<dbReference type="SUPFAM" id="SSF100920">
    <property type="entry name" value="Heat shock protein 70kD (HSP70), peptide-binding domain"/>
    <property type="match status" value="1"/>
</dbReference>
<proteinExistence type="inferred from homology"/>
<evidence type="ECO:0000313" key="7">
    <source>
        <dbReference type="EMBL" id="KAJ4761073.1"/>
    </source>
</evidence>
<keyword evidence="3 5" id="KW-0547">Nucleotide-binding</keyword>
<name>A0AAV8D244_9POAL</name>
<evidence type="ECO:0000256" key="2">
    <source>
        <dbReference type="ARBA" id="ARBA00007381"/>
    </source>
</evidence>
<evidence type="ECO:0000256" key="5">
    <source>
        <dbReference type="RuleBase" id="RU003322"/>
    </source>
</evidence>
<dbReference type="Gene3D" id="3.90.640.10">
    <property type="entry name" value="Actin, Chain A, domain 4"/>
    <property type="match status" value="1"/>
</dbReference>
<keyword evidence="8" id="KW-1185">Reference proteome</keyword>
<dbReference type="Gene3D" id="2.60.34.10">
    <property type="entry name" value="Substrate Binding Domain Of DNAk, Chain A, domain 1"/>
    <property type="match status" value="1"/>
</dbReference>
<dbReference type="GO" id="GO:0005788">
    <property type="term" value="C:endoplasmic reticulum lumen"/>
    <property type="evidence" value="ECO:0007669"/>
    <property type="project" value="UniProtKB-SubCell"/>
</dbReference>
<dbReference type="Gene3D" id="3.30.420.40">
    <property type="match status" value="3"/>
</dbReference>
<evidence type="ECO:0000256" key="3">
    <source>
        <dbReference type="ARBA" id="ARBA00022741"/>
    </source>
</evidence>
<gene>
    <name evidence="7" type="ORF">LUZ62_071448</name>
</gene>
<dbReference type="InterPro" id="IPR013126">
    <property type="entry name" value="Hsp_70_fam"/>
</dbReference>
<dbReference type="FunFam" id="3.30.30.30:FF:000005">
    <property type="entry name" value="Heat shock protein ssb1"/>
    <property type="match status" value="1"/>
</dbReference>
<dbReference type="Pfam" id="PF00012">
    <property type="entry name" value="HSP70"/>
    <property type="match status" value="1"/>
</dbReference>
<reference evidence="7" key="1">
    <citation type="submission" date="2022-08" db="EMBL/GenBank/DDBJ databases">
        <authorList>
            <person name="Marques A."/>
        </authorList>
    </citation>
    <scope>NUCLEOTIDE SEQUENCE</scope>
    <source>
        <strain evidence="7">RhyPub2mFocal</strain>
        <tissue evidence="7">Leaves</tissue>
    </source>
</reference>
<dbReference type="Gene3D" id="3.30.30.30">
    <property type="match status" value="1"/>
</dbReference>
<dbReference type="GO" id="GO:0005524">
    <property type="term" value="F:ATP binding"/>
    <property type="evidence" value="ECO:0007669"/>
    <property type="project" value="UniProtKB-KW"/>
</dbReference>
<dbReference type="InterPro" id="IPR029047">
    <property type="entry name" value="HSP70_peptide-bd_sf"/>
</dbReference>
<organism evidence="7 8">
    <name type="scientific">Rhynchospora pubera</name>
    <dbReference type="NCBI Taxonomy" id="906938"/>
    <lineage>
        <taxon>Eukaryota</taxon>
        <taxon>Viridiplantae</taxon>
        <taxon>Streptophyta</taxon>
        <taxon>Embryophyta</taxon>
        <taxon>Tracheophyta</taxon>
        <taxon>Spermatophyta</taxon>
        <taxon>Magnoliopsida</taxon>
        <taxon>Liliopsida</taxon>
        <taxon>Poales</taxon>
        <taxon>Cyperaceae</taxon>
        <taxon>Cyperoideae</taxon>
        <taxon>Rhynchosporeae</taxon>
        <taxon>Rhynchospora</taxon>
    </lineage>
</organism>
<sequence length="644" mass="71086">MNGSGSSSGSGTKGPAIGIDLGTAYTRVALFDGTGEFRMIPDDHGKPAMPSYVAFVGSEVLVGEAARKQAVQNPANTIFDVIRLIGSSYSHPLVKNEILRWPFMVVAGENDMLLVEVHWKGKSWQFTPVEICSMILIHVKKNAETNVKATITDVVMTVPVQFNYEQRQAIKEAGMIAGLNVMQIISAPAASALFFGTERLSTSSGFFNIFTRFRSVTKEYNMIIFDLGAGTLDVSLITIKERVCRVRATAGHVHLGGSNFDANLVYYFLHLLNRDGHKDIKNIFRVLMSEHRMVFEGAKVALFSGINSEPMVIGPLYNNQNFVFSISAEEFNSLNEKLFKKCIDTISACLGNAGMEAGMVDEVILAGGSTRITMLQAHINNYFKGKELNVSSYLETSVACGAALQAFFLSSSCYERVRCLSLQNATSFPLGIQIPSVMNFCIAKNTTIPTRIEKKIPWHYNKGKLLVEVFEGEESLNRESKLLGKLEFSGVPISPNGRYFNLCFIVDANGTLTVTTGESSGGMRNGITLLTYNIEVSRRRVLEALHYKEVEEVSKDISRTESLVEIANSHKRKQIREKQDSSLPTGGDEKSKKIMGQSSRQHVDIEEYSIGIDFGTSYSCVAVWQRNVVKIIEMSMAAVQPVHV</sequence>
<evidence type="ECO:0000313" key="8">
    <source>
        <dbReference type="Proteomes" id="UP001140206"/>
    </source>
</evidence>
<dbReference type="EMBL" id="JAMFTS010000004">
    <property type="protein sequence ID" value="KAJ4761073.1"/>
    <property type="molecule type" value="Genomic_DNA"/>
</dbReference>
<dbReference type="AlphaFoldDB" id="A0AAV8D244"/>
<evidence type="ECO:0000256" key="4">
    <source>
        <dbReference type="ARBA" id="ARBA00022840"/>
    </source>
</evidence>
<dbReference type="PANTHER" id="PTHR19375">
    <property type="entry name" value="HEAT SHOCK PROTEIN 70KDA"/>
    <property type="match status" value="1"/>
</dbReference>
<accession>A0AAV8D244</accession>
<evidence type="ECO:0000256" key="6">
    <source>
        <dbReference type="SAM" id="MobiDB-lite"/>
    </source>
</evidence>
<dbReference type="SUPFAM" id="SSF53067">
    <property type="entry name" value="Actin-like ATPase domain"/>
    <property type="match status" value="2"/>
</dbReference>
<keyword evidence="7" id="KW-0346">Stress response</keyword>
<dbReference type="Proteomes" id="UP001140206">
    <property type="component" value="Chromosome 4"/>
</dbReference>
<feature type="region of interest" description="Disordered" evidence="6">
    <location>
        <begin position="570"/>
        <end position="598"/>
    </location>
</feature>
<protein>
    <submittedName>
        <fullName evidence="7">Heat shock 70 kDa protein</fullName>
    </submittedName>
</protein>
<keyword evidence="4 5" id="KW-0067">ATP-binding</keyword>